<evidence type="ECO:0000259" key="2">
    <source>
        <dbReference type="Pfam" id="PF12254"/>
    </source>
</evidence>
<organism evidence="3 4">
    <name type="scientific">Tetrabaena socialis</name>
    <dbReference type="NCBI Taxonomy" id="47790"/>
    <lineage>
        <taxon>Eukaryota</taxon>
        <taxon>Viridiplantae</taxon>
        <taxon>Chlorophyta</taxon>
        <taxon>core chlorophytes</taxon>
        <taxon>Chlorophyceae</taxon>
        <taxon>CS clade</taxon>
        <taxon>Chlamydomonadales</taxon>
        <taxon>Tetrabaenaceae</taxon>
        <taxon>Tetrabaena</taxon>
    </lineage>
</organism>
<dbReference type="GO" id="GO:0003887">
    <property type="term" value="F:DNA-directed DNA polymerase activity"/>
    <property type="evidence" value="ECO:0007669"/>
    <property type="project" value="TreeGrafter"/>
</dbReference>
<protein>
    <submittedName>
        <fullName evidence="3">DNA polymerase alpha catalytic subunit</fullName>
    </submittedName>
</protein>
<dbReference type="GO" id="GO:0006273">
    <property type="term" value="P:lagging strand elongation"/>
    <property type="evidence" value="ECO:0007669"/>
    <property type="project" value="TreeGrafter"/>
</dbReference>
<feature type="domain" description="DNA polymerase alpha catalytic subunit N-terminal" evidence="2">
    <location>
        <begin position="21"/>
        <end position="84"/>
    </location>
</feature>
<dbReference type="Pfam" id="PF12254">
    <property type="entry name" value="DNA_pol_alpha_N"/>
    <property type="match status" value="1"/>
</dbReference>
<dbReference type="PANTHER" id="PTHR45861">
    <property type="entry name" value="DNA POLYMERASE ALPHA CATALYTIC SUBUNIT"/>
    <property type="match status" value="1"/>
</dbReference>
<gene>
    <name evidence="3" type="ORF">TSOC_011652</name>
</gene>
<dbReference type="GO" id="GO:1902975">
    <property type="term" value="P:mitotic DNA replication initiation"/>
    <property type="evidence" value="ECO:0007669"/>
    <property type="project" value="TreeGrafter"/>
</dbReference>
<evidence type="ECO:0000313" key="3">
    <source>
        <dbReference type="EMBL" id="PNH02378.1"/>
    </source>
</evidence>
<sequence length="176" mass="18979">MERSRRQPVQSSAAAKTKGALEQLKAARAGAGKRALAYEVKEEDAVYDVVDDHQYAEIVKKRRDAGDFVVDDDGTGYVDIGEDDYWNQREEGAAEEEEEEGEEGGDGKPAAKKRKKDQAKGGAKRKGGAAEGEEGPARAEGGNITALFRKAAANRWVGWARLRCAAAVGGRGGWLR</sequence>
<dbReference type="EMBL" id="PGGS01000666">
    <property type="protein sequence ID" value="PNH02378.1"/>
    <property type="molecule type" value="Genomic_DNA"/>
</dbReference>
<dbReference type="GO" id="GO:0003697">
    <property type="term" value="F:single-stranded DNA binding"/>
    <property type="evidence" value="ECO:0007669"/>
    <property type="project" value="TreeGrafter"/>
</dbReference>
<proteinExistence type="predicted"/>
<dbReference type="OrthoDB" id="546756at2759"/>
<evidence type="ECO:0000313" key="4">
    <source>
        <dbReference type="Proteomes" id="UP000236333"/>
    </source>
</evidence>
<evidence type="ECO:0000256" key="1">
    <source>
        <dbReference type="SAM" id="MobiDB-lite"/>
    </source>
</evidence>
<feature type="compositionally biased region" description="Acidic residues" evidence="1">
    <location>
        <begin position="69"/>
        <end position="85"/>
    </location>
</feature>
<dbReference type="GO" id="GO:0006272">
    <property type="term" value="P:leading strand elongation"/>
    <property type="evidence" value="ECO:0007669"/>
    <property type="project" value="TreeGrafter"/>
</dbReference>
<comment type="caution">
    <text evidence="3">The sequence shown here is derived from an EMBL/GenBank/DDBJ whole genome shotgun (WGS) entry which is preliminary data.</text>
</comment>
<dbReference type="PANTHER" id="PTHR45861:SF1">
    <property type="entry name" value="DNA POLYMERASE ALPHA CATALYTIC SUBUNIT"/>
    <property type="match status" value="1"/>
</dbReference>
<accession>A0A2J7ZQ35</accession>
<feature type="compositionally biased region" description="Acidic residues" evidence="1">
    <location>
        <begin position="93"/>
        <end position="104"/>
    </location>
</feature>
<reference evidence="3 4" key="1">
    <citation type="journal article" date="2017" name="Mol. Biol. Evol.">
        <title>The 4-celled Tetrabaena socialis nuclear genome reveals the essential components for genetic control of cell number at the origin of multicellularity in the volvocine lineage.</title>
        <authorList>
            <person name="Featherston J."/>
            <person name="Arakaki Y."/>
            <person name="Hanschen E.R."/>
            <person name="Ferris P.J."/>
            <person name="Michod R.E."/>
            <person name="Olson B.J.S.C."/>
            <person name="Nozaki H."/>
            <person name="Durand P.M."/>
        </authorList>
    </citation>
    <scope>NUCLEOTIDE SEQUENCE [LARGE SCALE GENOMIC DNA]</scope>
    <source>
        <strain evidence="3 4">NIES-571</strain>
    </source>
</reference>
<dbReference type="Proteomes" id="UP000236333">
    <property type="component" value="Unassembled WGS sequence"/>
</dbReference>
<dbReference type="GO" id="GO:0003682">
    <property type="term" value="F:chromatin binding"/>
    <property type="evidence" value="ECO:0007669"/>
    <property type="project" value="TreeGrafter"/>
</dbReference>
<keyword evidence="4" id="KW-1185">Reference proteome</keyword>
<name>A0A2J7ZQ35_9CHLO</name>
<dbReference type="InterPro" id="IPR024647">
    <property type="entry name" value="DNA_pol_a_cat_su_N"/>
</dbReference>
<feature type="region of interest" description="Disordered" evidence="1">
    <location>
        <begin position="68"/>
        <end position="143"/>
    </location>
</feature>
<dbReference type="AlphaFoldDB" id="A0A2J7ZQ35"/>
<dbReference type="GO" id="GO:0005658">
    <property type="term" value="C:alpha DNA polymerase:primase complex"/>
    <property type="evidence" value="ECO:0007669"/>
    <property type="project" value="TreeGrafter"/>
</dbReference>
<dbReference type="GO" id="GO:0003688">
    <property type="term" value="F:DNA replication origin binding"/>
    <property type="evidence" value="ECO:0007669"/>
    <property type="project" value="TreeGrafter"/>
</dbReference>
<feature type="compositionally biased region" description="Basic residues" evidence="1">
    <location>
        <begin position="110"/>
        <end position="127"/>
    </location>
</feature>